<dbReference type="EMBL" id="CP022356">
    <property type="protein sequence ID" value="ASK79407.1"/>
    <property type="molecule type" value="Genomic_DNA"/>
</dbReference>
<proteinExistence type="predicted"/>
<gene>
    <name evidence="1" type="ORF">CF386_10125</name>
</gene>
<keyword evidence="2" id="KW-1185">Reference proteome</keyword>
<reference evidence="1 2" key="1">
    <citation type="journal article" date="2016" name="Int. J. Syst. Evol. Microbiol.">
        <title>Paraphotobacterium marinum gen. nov., sp. nov., a member of the family Vibrionaceae, isolated from surface seawater.</title>
        <authorList>
            <person name="Huang Z."/>
            <person name="Dong C."/>
            <person name="Shao Z."/>
        </authorList>
    </citation>
    <scope>NUCLEOTIDE SEQUENCE [LARGE SCALE GENOMIC DNA]</scope>
    <source>
        <strain evidence="1 2">NSCS20N07D</strain>
    </source>
</reference>
<dbReference type="RefSeq" id="WP_089074315.1">
    <property type="nucleotide sequence ID" value="NZ_CBCSAM010000004.1"/>
</dbReference>
<sequence>MYKNTEFLFEEAALGKLNFSIQELSSLNPRTEQSLLSSIIEHSSSQAQLLSILIFYSQKKGFHCLMNKKDKYGVSPQKLLADKFPLIKEELNILLDS</sequence>
<dbReference type="AlphaFoldDB" id="A0A220VGB0"/>
<organism evidence="1 2">
    <name type="scientific">Paraphotobacterium marinum</name>
    <dbReference type="NCBI Taxonomy" id="1755811"/>
    <lineage>
        <taxon>Bacteria</taxon>
        <taxon>Pseudomonadati</taxon>
        <taxon>Pseudomonadota</taxon>
        <taxon>Gammaproteobacteria</taxon>
        <taxon>Vibrionales</taxon>
        <taxon>Vibrionaceae</taxon>
        <taxon>Paraphotobacterium</taxon>
    </lineage>
</organism>
<evidence type="ECO:0000313" key="1">
    <source>
        <dbReference type="EMBL" id="ASK79407.1"/>
    </source>
</evidence>
<dbReference type="Proteomes" id="UP000242175">
    <property type="component" value="Chromosome small"/>
</dbReference>
<protein>
    <submittedName>
        <fullName evidence="1">Uncharacterized protein</fullName>
    </submittedName>
</protein>
<evidence type="ECO:0000313" key="2">
    <source>
        <dbReference type="Proteomes" id="UP000242175"/>
    </source>
</evidence>
<accession>A0A220VGB0</accession>
<name>A0A220VGB0_9GAMM</name>
<dbReference type="KEGG" id="pmai:CF386_10125"/>